<dbReference type="OrthoDB" id="3239051at2759"/>
<dbReference type="InParanoid" id="A0A0C9ZKR7"/>
<reference evidence="2" key="2">
    <citation type="submission" date="2015-01" db="EMBL/GenBank/DDBJ databases">
        <title>Evolutionary Origins and Diversification of the Mycorrhizal Mutualists.</title>
        <authorList>
            <consortium name="DOE Joint Genome Institute"/>
            <consortium name="Mycorrhizal Genomics Consortium"/>
            <person name="Kohler A."/>
            <person name="Kuo A."/>
            <person name="Nagy L.G."/>
            <person name="Floudas D."/>
            <person name="Copeland A."/>
            <person name="Barry K.W."/>
            <person name="Cichocki N."/>
            <person name="Veneault-Fourrey C."/>
            <person name="LaButti K."/>
            <person name="Lindquist E.A."/>
            <person name="Lipzen A."/>
            <person name="Lundell T."/>
            <person name="Morin E."/>
            <person name="Murat C."/>
            <person name="Riley R."/>
            <person name="Ohm R."/>
            <person name="Sun H."/>
            <person name="Tunlid A."/>
            <person name="Henrissat B."/>
            <person name="Grigoriev I.V."/>
            <person name="Hibbett D.S."/>
            <person name="Martin F."/>
        </authorList>
    </citation>
    <scope>NUCLEOTIDE SEQUENCE [LARGE SCALE GENOMIC DNA]</scope>
    <source>
        <strain evidence="2">UH-Slu-Lm8-n1</strain>
    </source>
</reference>
<protein>
    <submittedName>
        <fullName evidence="1">Uncharacterized protein</fullName>
    </submittedName>
</protein>
<feature type="non-terminal residue" evidence="1">
    <location>
        <position position="1"/>
    </location>
</feature>
<proteinExistence type="predicted"/>
<name>A0A0C9ZKR7_9AGAM</name>
<gene>
    <name evidence="1" type="ORF">CY34DRAFT_773573</name>
</gene>
<evidence type="ECO:0000313" key="1">
    <source>
        <dbReference type="EMBL" id="KIK38070.1"/>
    </source>
</evidence>
<dbReference type="EMBL" id="KN835413">
    <property type="protein sequence ID" value="KIK38070.1"/>
    <property type="molecule type" value="Genomic_DNA"/>
</dbReference>
<dbReference type="AlphaFoldDB" id="A0A0C9ZKR7"/>
<keyword evidence="2" id="KW-1185">Reference proteome</keyword>
<organism evidence="1 2">
    <name type="scientific">Suillus luteus UH-Slu-Lm8-n1</name>
    <dbReference type="NCBI Taxonomy" id="930992"/>
    <lineage>
        <taxon>Eukaryota</taxon>
        <taxon>Fungi</taxon>
        <taxon>Dikarya</taxon>
        <taxon>Basidiomycota</taxon>
        <taxon>Agaricomycotina</taxon>
        <taxon>Agaricomycetes</taxon>
        <taxon>Agaricomycetidae</taxon>
        <taxon>Boletales</taxon>
        <taxon>Suillineae</taxon>
        <taxon>Suillaceae</taxon>
        <taxon>Suillus</taxon>
    </lineage>
</organism>
<reference evidence="1 2" key="1">
    <citation type="submission" date="2014-04" db="EMBL/GenBank/DDBJ databases">
        <authorList>
            <consortium name="DOE Joint Genome Institute"/>
            <person name="Kuo A."/>
            <person name="Ruytinx J."/>
            <person name="Rineau F."/>
            <person name="Colpaert J."/>
            <person name="Kohler A."/>
            <person name="Nagy L.G."/>
            <person name="Floudas D."/>
            <person name="Copeland A."/>
            <person name="Barry K.W."/>
            <person name="Cichocki N."/>
            <person name="Veneault-Fourrey C."/>
            <person name="LaButti K."/>
            <person name="Lindquist E.A."/>
            <person name="Lipzen A."/>
            <person name="Lundell T."/>
            <person name="Morin E."/>
            <person name="Murat C."/>
            <person name="Sun H."/>
            <person name="Tunlid A."/>
            <person name="Henrissat B."/>
            <person name="Grigoriev I.V."/>
            <person name="Hibbett D.S."/>
            <person name="Martin F."/>
            <person name="Nordberg H.P."/>
            <person name="Cantor M.N."/>
            <person name="Hua S.X."/>
        </authorList>
    </citation>
    <scope>NUCLEOTIDE SEQUENCE [LARGE SCALE GENOMIC DNA]</scope>
    <source>
        <strain evidence="1 2">UH-Slu-Lm8-n1</strain>
    </source>
</reference>
<sequence length="79" mass="8432">SKPTSNGVYRIKVLNQDLFIENAPGYNPGLKLASPSPTSAKQKVRRPINCMFNLRSGPSPKCQAKATSGLWSASTTGPV</sequence>
<dbReference type="HOGENOM" id="CLU_2612693_0_0_1"/>
<accession>A0A0C9ZKR7</accession>
<evidence type="ECO:0000313" key="2">
    <source>
        <dbReference type="Proteomes" id="UP000054485"/>
    </source>
</evidence>
<dbReference type="Proteomes" id="UP000054485">
    <property type="component" value="Unassembled WGS sequence"/>
</dbReference>